<organism evidence="2 3">
    <name type="scientific">Marinomonas balearica</name>
    <dbReference type="NCBI Taxonomy" id="491947"/>
    <lineage>
        <taxon>Bacteria</taxon>
        <taxon>Pseudomonadati</taxon>
        <taxon>Pseudomonadota</taxon>
        <taxon>Gammaproteobacteria</taxon>
        <taxon>Oceanospirillales</taxon>
        <taxon>Oceanospirillaceae</taxon>
        <taxon>Marinomonas</taxon>
    </lineage>
</organism>
<feature type="transmembrane region" description="Helical" evidence="1">
    <location>
        <begin position="136"/>
        <end position="164"/>
    </location>
</feature>
<keyword evidence="1" id="KW-0472">Membrane</keyword>
<proteinExistence type="predicted"/>
<comment type="caution">
    <text evidence="2">The sequence shown here is derived from an EMBL/GenBank/DDBJ whole genome shotgun (WGS) entry which is preliminary data.</text>
</comment>
<accession>A0A4R6M7I4</accession>
<gene>
    <name evidence="2" type="ORF">DFP79_2614</name>
</gene>
<feature type="transmembrane region" description="Helical" evidence="1">
    <location>
        <begin position="65"/>
        <end position="83"/>
    </location>
</feature>
<evidence type="ECO:0000256" key="1">
    <source>
        <dbReference type="SAM" id="Phobius"/>
    </source>
</evidence>
<name>A0A4R6M7I4_9GAMM</name>
<evidence type="ECO:0000313" key="2">
    <source>
        <dbReference type="EMBL" id="TDO96845.1"/>
    </source>
</evidence>
<keyword evidence="1" id="KW-0812">Transmembrane</keyword>
<keyword evidence="1" id="KW-1133">Transmembrane helix</keyword>
<feature type="transmembrane region" description="Helical" evidence="1">
    <location>
        <begin position="39"/>
        <end position="59"/>
    </location>
</feature>
<feature type="transmembrane region" description="Helical" evidence="1">
    <location>
        <begin position="184"/>
        <end position="203"/>
    </location>
</feature>
<reference evidence="2 3" key="1">
    <citation type="submission" date="2019-03" db="EMBL/GenBank/DDBJ databases">
        <title>Genomic Encyclopedia of Type Strains, Phase III (KMG-III): the genomes of soil and plant-associated and newly described type strains.</title>
        <authorList>
            <person name="Whitman W."/>
        </authorList>
    </citation>
    <scope>NUCLEOTIDE SEQUENCE [LARGE SCALE GENOMIC DNA]</scope>
    <source>
        <strain evidence="2 3">CECT 7378</strain>
    </source>
</reference>
<dbReference type="EMBL" id="SNXC01000013">
    <property type="protein sequence ID" value="TDO96845.1"/>
    <property type="molecule type" value="Genomic_DNA"/>
</dbReference>
<dbReference type="RefSeq" id="WP_133504343.1">
    <property type="nucleotide sequence ID" value="NZ_SNXC01000013.1"/>
</dbReference>
<evidence type="ECO:0000313" key="3">
    <source>
        <dbReference type="Proteomes" id="UP000294656"/>
    </source>
</evidence>
<keyword evidence="3" id="KW-1185">Reference proteome</keyword>
<dbReference type="Proteomes" id="UP000294656">
    <property type="component" value="Unassembled WGS sequence"/>
</dbReference>
<dbReference type="AlphaFoldDB" id="A0A4R6M7I4"/>
<feature type="transmembrane region" description="Helical" evidence="1">
    <location>
        <begin position="245"/>
        <end position="262"/>
    </location>
</feature>
<feature type="transmembrane region" description="Helical" evidence="1">
    <location>
        <begin position="6"/>
        <end position="27"/>
    </location>
</feature>
<protein>
    <submittedName>
        <fullName evidence="2">Uncharacterized protein</fullName>
    </submittedName>
</protein>
<sequence>MELLFFIAAILIRVMFSAPPLTFALYGKITTIISKKFDVDGVWAEFFVLLGVLAVISAAGEWFGLWFVDFLAGVGFVWCFLSWGQLDLWTKIQGGSTRNRDELIHVLNLFGDELVEDKGQPLPALQSKFQIKTLTYYFLSIFVLLFCYLFLGMEGILIYVFLYSTPVQENILVKDFFKKVVECPAAILSALTTGVSGSLGAVFQEFKQFQFKELLDGRGVFISVVIAATSESEKSSNELEAFRTLLIRSVYVILFCFSVYVVL</sequence>
<dbReference type="OrthoDB" id="9827471at2"/>